<dbReference type="AlphaFoldDB" id="A0AAD6T2E1"/>
<evidence type="ECO:0000259" key="2">
    <source>
        <dbReference type="Pfam" id="PF00561"/>
    </source>
</evidence>
<dbReference type="PANTHER" id="PTHR42977:SF3">
    <property type="entry name" value="AB HYDROLASE-1 DOMAIN-CONTAINING PROTEIN"/>
    <property type="match status" value="1"/>
</dbReference>
<protein>
    <submittedName>
        <fullName evidence="3">Alpha/Beta hydrolase protein</fullName>
    </submittedName>
</protein>
<gene>
    <name evidence="3" type="ORF">C8F04DRAFT_1095234</name>
</gene>
<proteinExistence type="predicted"/>
<dbReference type="Pfam" id="PF00561">
    <property type="entry name" value="Abhydrolase_1"/>
    <property type="match status" value="1"/>
</dbReference>
<dbReference type="Proteomes" id="UP001218188">
    <property type="component" value="Unassembled WGS sequence"/>
</dbReference>
<evidence type="ECO:0000313" key="3">
    <source>
        <dbReference type="EMBL" id="KAJ7036648.1"/>
    </source>
</evidence>
<dbReference type="SUPFAM" id="SSF53474">
    <property type="entry name" value="alpha/beta-Hydrolases"/>
    <property type="match status" value="1"/>
</dbReference>
<dbReference type="PRINTS" id="PR00412">
    <property type="entry name" value="EPOXHYDRLASE"/>
</dbReference>
<organism evidence="3 4">
    <name type="scientific">Mycena alexandri</name>
    <dbReference type="NCBI Taxonomy" id="1745969"/>
    <lineage>
        <taxon>Eukaryota</taxon>
        <taxon>Fungi</taxon>
        <taxon>Dikarya</taxon>
        <taxon>Basidiomycota</taxon>
        <taxon>Agaricomycotina</taxon>
        <taxon>Agaricomycetes</taxon>
        <taxon>Agaricomycetidae</taxon>
        <taxon>Agaricales</taxon>
        <taxon>Marasmiineae</taxon>
        <taxon>Mycenaceae</taxon>
        <taxon>Mycena</taxon>
    </lineage>
</organism>
<evidence type="ECO:0000313" key="4">
    <source>
        <dbReference type="Proteomes" id="UP001218188"/>
    </source>
</evidence>
<evidence type="ECO:0000256" key="1">
    <source>
        <dbReference type="ARBA" id="ARBA00022801"/>
    </source>
</evidence>
<reference evidence="3" key="1">
    <citation type="submission" date="2023-03" db="EMBL/GenBank/DDBJ databases">
        <title>Massive genome expansion in bonnet fungi (Mycena s.s.) driven by repeated elements and novel gene families across ecological guilds.</title>
        <authorList>
            <consortium name="Lawrence Berkeley National Laboratory"/>
            <person name="Harder C.B."/>
            <person name="Miyauchi S."/>
            <person name="Viragh M."/>
            <person name="Kuo A."/>
            <person name="Thoen E."/>
            <person name="Andreopoulos B."/>
            <person name="Lu D."/>
            <person name="Skrede I."/>
            <person name="Drula E."/>
            <person name="Henrissat B."/>
            <person name="Morin E."/>
            <person name="Kohler A."/>
            <person name="Barry K."/>
            <person name="LaButti K."/>
            <person name="Morin E."/>
            <person name="Salamov A."/>
            <person name="Lipzen A."/>
            <person name="Mereny Z."/>
            <person name="Hegedus B."/>
            <person name="Baldrian P."/>
            <person name="Stursova M."/>
            <person name="Weitz H."/>
            <person name="Taylor A."/>
            <person name="Grigoriev I.V."/>
            <person name="Nagy L.G."/>
            <person name="Martin F."/>
            <person name="Kauserud H."/>
        </authorList>
    </citation>
    <scope>NUCLEOTIDE SEQUENCE</scope>
    <source>
        <strain evidence="3">CBHHK200</strain>
    </source>
</reference>
<dbReference type="Gene3D" id="3.40.50.1820">
    <property type="entry name" value="alpha/beta hydrolase"/>
    <property type="match status" value="1"/>
</dbReference>
<dbReference type="PANTHER" id="PTHR42977">
    <property type="entry name" value="HYDROLASE-RELATED"/>
    <property type="match status" value="1"/>
</dbReference>
<dbReference type="InterPro" id="IPR000639">
    <property type="entry name" value="Epox_hydrolase-like"/>
</dbReference>
<dbReference type="EMBL" id="JARJCM010000042">
    <property type="protein sequence ID" value="KAJ7036648.1"/>
    <property type="molecule type" value="Genomic_DNA"/>
</dbReference>
<feature type="domain" description="AB hydrolase-1" evidence="2">
    <location>
        <begin position="31"/>
        <end position="274"/>
    </location>
</feature>
<dbReference type="InterPro" id="IPR051340">
    <property type="entry name" value="Haloalkane_dehalogenase"/>
</dbReference>
<sequence length="291" mass="32105">MALTTVKSVVVDSGISVFYRTASPPNHPDAPTLLLLHGFPTSSHQYRNLIPLLSQNYRVVAPDFPGFGFTEVPPARNYKYTFASLATTLAAFLDALEIRSFAVYIFDYGAPVLLRLALERPNAITAIISQNGNTYAEGLGPAWAPIQKYWVSGSAEDRAAIAAGVLTFDTTKWQYTNGSRAPDAIEPESYTLDWALMQRPGNFDIQLDLLGDYKSNVALYPEFQAYLRKSQVPLLAVWGKHGLFFIPPGAEAFKRDLPNAEVVLLDAGHFAGETETAEIARRSLEFLKKVL</sequence>
<dbReference type="InterPro" id="IPR029058">
    <property type="entry name" value="AB_hydrolase_fold"/>
</dbReference>
<keyword evidence="1 3" id="KW-0378">Hydrolase</keyword>
<keyword evidence="4" id="KW-1185">Reference proteome</keyword>
<dbReference type="GO" id="GO:0004301">
    <property type="term" value="F:epoxide hydrolase activity"/>
    <property type="evidence" value="ECO:0007669"/>
    <property type="project" value="TreeGrafter"/>
</dbReference>
<accession>A0AAD6T2E1</accession>
<comment type="caution">
    <text evidence="3">The sequence shown here is derived from an EMBL/GenBank/DDBJ whole genome shotgun (WGS) entry which is preliminary data.</text>
</comment>
<dbReference type="InterPro" id="IPR000073">
    <property type="entry name" value="AB_hydrolase_1"/>
</dbReference>
<name>A0AAD6T2E1_9AGAR</name>